<dbReference type="Pfam" id="PF01558">
    <property type="entry name" value="POR"/>
    <property type="match status" value="1"/>
</dbReference>
<dbReference type="Pfam" id="PF01855">
    <property type="entry name" value="POR_N"/>
    <property type="match status" value="1"/>
</dbReference>
<dbReference type="GO" id="GO:0006979">
    <property type="term" value="P:response to oxidative stress"/>
    <property type="evidence" value="ECO:0007669"/>
    <property type="project" value="TreeGrafter"/>
</dbReference>
<name>A0A7V2F4G2_UNCEI</name>
<dbReference type="EMBL" id="DSEC01000614">
    <property type="protein sequence ID" value="HER44493.1"/>
    <property type="molecule type" value="Genomic_DNA"/>
</dbReference>
<protein>
    <submittedName>
        <fullName evidence="4">2-oxoacid:acceptor oxidoreductase subunit alpha</fullName>
    </submittedName>
</protein>
<proteinExistence type="predicted"/>
<comment type="caution">
    <text evidence="4">The sequence shown here is derived from an EMBL/GenBank/DDBJ whole genome shotgun (WGS) entry which is preliminary data.</text>
</comment>
<dbReference type="InterPro" id="IPR050722">
    <property type="entry name" value="Pyruvate:ferred/Flavod_OxRd"/>
</dbReference>
<gene>
    <name evidence="4" type="ORF">ENO08_08545</name>
</gene>
<reference evidence="4" key="1">
    <citation type="journal article" date="2020" name="mSystems">
        <title>Genome- and Community-Level Interaction Insights into Carbon Utilization and Element Cycling Functions of Hydrothermarchaeota in Hydrothermal Sediment.</title>
        <authorList>
            <person name="Zhou Z."/>
            <person name="Liu Y."/>
            <person name="Xu W."/>
            <person name="Pan J."/>
            <person name="Luo Z.H."/>
            <person name="Li M."/>
        </authorList>
    </citation>
    <scope>NUCLEOTIDE SEQUENCE [LARGE SCALE GENOMIC DNA]</scope>
    <source>
        <strain evidence="4">SpSt-1233</strain>
    </source>
</reference>
<organism evidence="4">
    <name type="scientific">Eiseniibacteriota bacterium</name>
    <dbReference type="NCBI Taxonomy" id="2212470"/>
    <lineage>
        <taxon>Bacteria</taxon>
        <taxon>Candidatus Eiseniibacteriota</taxon>
    </lineage>
</organism>
<dbReference type="InterPro" id="IPR019752">
    <property type="entry name" value="Pyrv/ketoisovalerate_OxRed_cat"/>
</dbReference>
<accession>A0A7V2F4G2</accession>
<dbReference type="InterPro" id="IPR029061">
    <property type="entry name" value="THDP-binding"/>
</dbReference>
<dbReference type="InterPro" id="IPR002869">
    <property type="entry name" value="Pyrv_flavodox_OxRed_cen"/>
</dbReference>
<dbReference type="InterPro" id="IPR002880">
    <property type="entry name" value="Pyrv_Fd/Flavodoxin_OxRdtase_N"/>
</dbReference>
<dbReference type="CDD" id="cd07034">
    <property type="entry name" value="TPP_PYR_PFOR_IOR-alpha_like"/>
    <property type="match status" value="1"/>
</dbReference>
<dbReference type="Gene3D" id="3.40.50.970">
    <property type="match status" value="1"/>
</dbReference>
<evidence type="ECO:0000259" key="2">
    <source>
        <dbReference type="Pfam" id="PF01558"/>
    </source>
</evidence>
<dbReference type="Gene3D" id="3.40.920.10">
    <property type="entry name" value="Pyruvate-ferredoxin oxidoreductase, PFOR, domain III"/>
    <property type="match status" value="1"/>
</dbReference>
<dbReference type="Proteomes" id="UP000886069">
    <property type="component" value="Unassembled WGS sequence"/>
</dbReference>
<dbReference type="PANTHER" id="PTHR32154:SF20">
    <property type="entry name" value="2-OXOGLUTARATE OXIDOREDUCTASE SUBUNIT KORA"/>
    <property type="match status" value="1"/>
</dbReference>
<sequence>MKDSAPRSRMHILIGGEAGQGLATVGNLLSRVLVRSGYRIVVTQSYQSRIRGGHNTFSVAAGGDDLVSPGGPVDILVALNEETISMHREELSDRGLVLADKAAGPDDDACLRVPFEELAGGEMFINTVALGLLCALLGIGDERAVDVLESNFGAKHRDVLDENLRALGAAYEWAKEHGGGRHRLPPAQPSAGRVMLNGNEAIALGAVSAGARFCAFYPMTPSTSVPLTMIRMADRMGLVVEQAEDEIAAVNMAVGASYAGAPSLVATSGGGFA</sequence>
<evidence type="ECO:0000313" key="4">
    <source>
        <dbReference type="EMBL" id="HER44493.1"/>
    </source>
</evidence>
<evidence type="ECO:0000259" key="3">
    <source>
        <dbReference type="Pfam" id="PF01855"/>
    </source>
</evidence>
<feature type="domain" description="Pyruvate flavodoxin/ferredoxin oxidoreductase pyrimidine binding" evidence="3">
    <location>
        <begin position="205"/>
        <end position="273"/>
    </location>
</feature>
<feature type="non-terminal residue" evidence="4">
    <location>
        <position position="273"/>
    </location>
</feature>
<dbReference type="GO" id="GO:0016903">
    <property type="term" value="F:oxidoreductase activity, acting on the aldehyde or oxo group of donors"/>
    <property type="evidence" value="ECO:0007669"/>
    <property type="project" value="InterPro"/>
</dbReference>
<dbReference type="PANTHER" id="PTHR32154">
    <property type="entry name" value="PYRUVATE-FLAVODOXIN OXIDOREDUCTASE-RELATED"/>
    <property type="match status" value="1"/>
</dbReference>
<evidence type="ECO:0000256" key="1">
    <source>
        <dbReference type="ARBA" id="ARBA00023002"/>
    </source>
</evidence>
<dbReference type="SUPFAM" id="SSF53323">
    <property type="entry name" value="Pyruvate-ferredoxin oxidoreductase, PFOR, domain III"/>
    <property type="match status" value="1"/>
</dbReference>
<keyword evidence="1" id="KW-0560">Oxidoreductase</keyword>
<dbReference type="AlphaFoldDB" id="A0A7V2F4G2"/>
<dbReference type="SUPFAM" id="SSF52518">
    <property type="entry name" value="Thiamin diphosphate-binding fold (THDP-binding)"/>
    <property type="match status" value="1"/>
</dbReference>
<feature type="domain" description="Pyruvate/ketoisovalerate oxidoreductase catalytic" evidence="2">
    <location>
        <begin position="18"/>
        <end position="172"/>
    </location>
</feature>